<organism evidence="2 3">
    <name type="scientific">Paractinoplanes deccanensis</name>
    <dbReference type="NCBI Taxonomy" id="113561"/>
    <lineage>
        <taxon>Bacteria</taxon>
        <taxon>Bacillati</taxon>
        <taxon>Actinomycetota</taxon>
        <taxon>Actinomycetes</taxon>
        <taxon>Micromonosporales</taxon>
        <taxon>Micromonosporaceae</taxon>
        <taxon>Paractinoplanes</taxon>
    </lineage>
</organism>
<dbReference type="Pfam" id="PF02585">
    <property type="entry name" value="PIG-L"/>
    <property type="match status" value="1"/>
</dbReference>
<sequence length="254" mass="27755">MALMSDAAPAPLKPVDESWQRGLAIVAHPDDLEFGTAAAVARWTRQGKEITYVLLTSGEAGIDGMTPEEAGPAREREQRESAEIVGVSKVDFLGLPDGMLDYGVPLRRDLARVIRTHRPDIIVTNNFRESWDEAGGALNMADHIVTGRAVLDAARDAANRWVFRDQIENEGLERWRGVRQVWAAGSPRSTHGADTTETFELGVRSLEAHAAYLNGLTPGAFDAEEFLQGFARQAGSRLGVRYGAPFEVFDLGLL</sequence>
<evidence type="ECO:0000313" key="2">
    <source>
        <dbReference type="EMBL" id="GID74899.1"/>
    </source>
</evidence>
<proteinExistence type="predicted"/>
<accession>A0ABQ3Y4H7</accession>
<dbReference type="PANTHER" id="PTHR12993:SF28">
    <property type="entry name" value="LMBE FAMILY PROTEIN"/>
    <property type="match status" value="1"/>
</dbReference>
<dbReference type="InterPro" id="IPR003737">
    <property type="entry name" value="GlcNAc_PI_deacetylase-related"/>
</dbReference>
<dbReference type="PANTHER" id="PTHR12993">
    <property type="entry name" value="N-ACETYLGLUCOSAMINYL-PHOSPHATIDYLINOSITOL DE-N-ACETYLASE-RELATED"/>
    <property type="match status" value="1"/>
</dbReference>
<comment type="caution">
    <text evidence="2">The sequence shown here is derived from an EMBL/GenBank/DDBJ whole genome shotgun (WGS) entry which is preliminary data.</text>
</comment>
<dbReference type="Proteomes" id="UP000609879">
    <property type="component" value="Unassembled WGS sequence"/>
</dbReference>
<name>A0ABQ3Y4H7_9ACTN</name>
<evidence type="ECO:0000313" key="3">
    <source>
        <dbReference type="Proteomes" id="UP000609879"/>
    </source>
</evidence>
<dbReference type="InterPro" id="IPR024078">
    <property type="entry name" value="LmbE-like_dom_sf"/>
</dbReference>
<keyword evidence="3" id="KW-1185">Reference proteome</keyword>
<protein>
    <submittedName>
        <fullName evidence="2">GlcNAc-PI de-N-acetylase</fullName>
    </submittedName>
</protein>
<evidence type="ECO:0000256" key="1">
    <source>
        <dbReference type="ARBA" id="ARBA00022833"/>
    </source>
</evidence>
<keyword evidence="1" id="KW-0862">Zinc</keyword>
<gene>
    <name evidence="2" type="ORF">Ade02nite_35400</name>
</gene>
<dbReference type="SUPFAM" id="SSF102588">
    <property type="entry name" value="LmbE-like"/>
    <property type="match status" value="1"/>
</dbReference>
<dbReference type="Gene3D" id="3.40.50.10320">
    <property type="entry name" value="LmbE-like"/>
    <property type="match status" value="1"/>
</dbReference>
<dbReference type="EMBL" id="BOMI01000066">
    <property type="protein sequence ID" value="GID74899.1"/>
    <property type="molecule type" value="Genomic_DNA"/>
</dbReference>
<reference evidence="2 3" key="1">
    <citation type="submission" date="2021-01" db="EMBL/GenBank/DDBJ databases">
        <title>Whole genome shotgun sequence of Actinoplanes deccanensis NBRC 13994.</title>
        <authorList>
            <person name="Komaki H."/>
            <person name="Tamura T."/>
        </authorList>
    </citation>
    <scope>NUCLEOTIDE SEQUENCE [LARGE SCALE GENOMIC DNA]</scope>
    <source>
        <strain evidence="2 3">NBRC 13994</strain>
    </source>
</reference>